<proteinExistence type="predicted"/>
<keyword evidence="1" id="KW-0732">Signal</keyword>
<dbReference type="Pfam" id="PF17963">
    <property type="entry name" value="Big_9"/>
    <property type="match status" value="1"/>
</dbReference>
<accession>A0A7S1YXQ7</accession>
<evidence type="ECO:0000313" key="2">
    <source>
        <dbReference type="EMBL" id="CAD9322088.1"/>
    </source>
</evidence>
<feature type="signal peptide" evidence="1">
    <location>
        <begin position="1"/>
        <end position="20"/>
    </location>
</feature>
<protein>
    <recommendedName>
        <fullName evidence="3">DUF4062 domain-containing protein</fullName>
    </recommendedName>
</protein>
<name>A0A7S1YXQ7_9STRA</name>
<dbReference type="AlphaFoldDB" id="A0A7S1YXQ7"/>
<evidence type="ECO:0008006" key="3">
    <source>
        <dbReference type="Google" id="ProtNLM"/>
    </source>
</evidence>
<dbReference type="EMBL" id="HBGN01010676">
    <property type="protein sequence ID" value="CAD9322088.1"/>
    <property type="molecule type" value="Transcribed_RNA"/>
</dbReference>
<reference evidence="2" key="1">
    <citation type="submission" date="2021-01" db="EMBL/GenBank/DDBJ databases">
        <authorList>
            <person name="Corre E."/>
            <person name="Pelletier E."/>
            <person name="Niang G."/>
            <person name="Scheremetjew M."/>
            <person name="Finn R."/>
            <person name="Kale V."/>
            <person name="Holt S."/>
            <person name="Cochrane G."/>
            <person name="Meng A."/>
            <person name="Brown T."/>
            <person name="Cohen L."/>
        </authorList>
    </citation>
    <scope>NUCLEOTIDE SEQUENCE</scope>
    <source>
        <strain evidence="2">Pop2</strain>
    </source>
</reference>
<gene>
    <name evidence="2" type="ORF">DBRI1063_LOCUS6847</name>
</gene>
<dbReference type="Gene3D" id="2.60.40.10">
    <property type="entry name" value="Immunoglobulins"/>
    <property type="match status" value="1"/>
</dbReference>
<sequence>MRKITMLVLALLLNISLSSGSLGAEESIISKDFKTSVSSLLIDNQERLQSANPGSSAEVESIIINEHDPRSHLRGRALLTADSGGRQLLSNEGVAIANPHRRAHENLKIGLISSDRYNRAAAVKSFLENLSHSFAVTLVPVCTTGNKGCVEDSEKDNYEYKTPTVEEIEAFDAVLVWRNGVYGDPIALGNNLAKAVENEKVGIVTMFWEGYATSYTLGGNWPLYDCIPNGSYRTSSHLTLDQNTTVDTEVAKQLFQDVESFDGGTPSFRIGTSEASKGCSLLARWSNGDTFAAANLANRRVDLNFWPVPNTVSSYGWDASTDGDKIIGNALRLVAHGVVVDEFQMDEDTSISFHLSALVTYTISTQPSHGSIEGTFPHFTYTPDTNFYGTDFFTYTASFDSNVLNIGTVSITVEPAHDPPTAKIESNVFFLNKSLAKAVTVSGTSSYDVDGDGDALGYTWTTSCKQASFINSNIAEPQLVFEDTACAQFCSVTLSVTDESAHNLSSKETARARVVFYDSSFDPACENMY</sequence>
<dbReference type="InterPro" id="IPR013783">
    <property type="entry name" value="Ig-like_fold"/>
</dbReference>
<evidence type="ECO:0000256" key="1">
    <source>
        <dbReference type="SAM" id="SignalP"/>
    </source>
</evidence>
<dbReference type="Gene3D" id="2.60.40.3440">
    <property type="match status" value="1"/>
</dbReference>
<organism evidence="2">
    <name type="scientific">Ditylum brightwellii</name>
    <dbReference type="NCBI Taxonomy" id="49249"/>
    <lineage>
        <taxon>Eukaryota</taxon>
        <taxon>Sar</taxon>
        <taxon>Stramenopiles</taxon>
        <taxon>Ochrophyta</taxon>
        <taxon>Bacillariophyta</taxon>
        <taxon>Mediophyceae</taxon>
        <taxon>Lithodesmiophycidae</taxon>
        <taxon>Lithodesmiales</taxon>
        <taxon>Lithodesmiaceae</taxon>
        <taxon>Ditylum</taxon>
    </lineage>
</organism>
<feature type="chain" id="PRO_5031511208" description="DUF4062 domain-containing protein" evidence="1">
    <location>
        <begin position="21"/>
        <end position="529"/>
    </location>
</feature>